<dbReference type="GO" id="GO:1990904">
    <property type="term" value="C:ribonucleoprotein complex"/>
    <property type="evidence" value="ECO:0007669"/>
    <property type="project" value="UniProtKB-KW"/>
</dbReference>
<dbReference type="EMBL" id="KT006934">
    <property type="protein sequence ID" value="AKQ00710.1"/>
    <property type="molecule type" value="Genomic_DNA"/>
</dbReference>
<dbReference type="NCBIfam" id="NF000585">
    <property type="entry name" value="PRK00010.1"/>
    <property type="match status" value="1"/>
</dbReference>
<feature type="domain" description="Large ribosomal subunit protein uL5 N-terminal" evidence="7">
    <location>
        <begin position="25"/>
        <end position="81"/>
    </location>
</feature>
<dbReference type="InterPro" id="IPR022803">
    <property type="entry name" value="Ribosomal_uL5_dom_sf"/>
</dbReference>
<sequence length="180" mass="20323">MTPRLKGLYANEVVPAMMKEFGYKNVMQVPRLEKVTINMGLGDAIRDIKVIDSASRDLAAISGQKPMVTKAKKSIAAFKLRKGLPIGCMVTLRGTRMYEFMDRFVNFSMPRIRDFRGVSDKSFDGRGNYTIGIREQVIFPEVDYDKIDKIRGMNITISTTAKTDEEAKALLKFLGVPFRV</sequence>
<dbReference type="GO" id="GO:0006412">
    <property type="term" value="P:translation"/>
    <property type="evidence" value="ECO:0007669"/>
    <property type="project" value="UniProtKB-UniRule"/>
</dbReference>
<dbReference type="PIRSF" id="PIRSF002161">
    <property type="entry name" value="Ribosomal_L5"/>
    <property type="match status" value="1"/>
</dbReference>
<dbReference type="GO" id="GO:0019843">
    <property type="term" value="F:rRNA binding"/>
    <property type="evidence" value="ECO:0007669"/>
    <property type="project" value="UniProtKB-UniRule"/>
</dbReference>
<reference evidence="9" key="1">
    <citation type="journal article" date="2015" name="ISME J.">
        <title>Aquifer environment selects for microbial species cohorts in sediment and groundwater.</title>
        <authorList>
            <person name="Hug L.A."/>
            <person name="Thomas B.C."/>
            <person name="Brown C.T."/>
            <person name="Frischkorn K.R."/>
            <person name="Williams K.H."/>
            <person name="Tringe S.G."/>
            <person name="Banfield J.F."/>
        </authorList>
    </citation>
    <scope>NUCLEOTIDE SEQUENCE</scope>
</reference>
<dbReference type="InterPro" id="IPR031309">
    <property type="entry name" value="Ribosomal_uL5_C"/>
</dbReference>
<comment type="similarity">
    <text evidence="1 5 6">Belongs to the universal ribosomal protein uL5 family.</text>
</comment>
<dbReference type="SUPFAM" id="SSF55282">
    <property type="entry name" value="RL5-like"/>
    <property type="match status" value="1"/>
</dbReference>
<dbReference type="HAMAP" id="MF_01333_B">
    <property type="entry name" value="Ribosomal_uL5_B"/>
    <property type="match status" value="1"/>
</dbReference>
<dbReference type="Pfam" id="PF00673">
    <property type="entry name" value="Ribosomal_L5_C"/>
    <property type="match status" value="1"/>
</dbReference>
<dbReference type="GO" id="GO:0000049">
    <property type="term" value="F:tRNA binding"/>
    <property type="evidence" value="ECO:0007669"/>
    <property type="project" value="UniProtKB-UniRule"/>
</dbReference>
<dbReference type="GO" id="GO:0005840">
    <property type="term" value="C:ribosome"/>
    <property type="evidence" value="ECO:0007669"/>
    <property type="project" value="UniProtKB-KW"/>
</dbReference>
<keyword evidence="3 5" id="KW-0687">Ribonucleoprotein</keyword>
<comment type="subunit">
    <text evidence="5">Part of the 50S ribosomal subunit; part of the 5S rRNA/L5/L18/L25 subcomplex. Contacts the 5S rRNA and the P site tRNA. Forms a bridge to the 30S subunit in the 70S ribosome.</text>
</comment>
<protein>
    <recommendedName>
        <fullName evidence="4 5">Large ribosomal subunit protein uL5</fullName>
    </recommendedName>
</protein>
<evidence type="ECO:0000259" key="7">
    <source>
        <dbReference type="Pfam" id="PF00281"/>
    </source>
</evidence>
<name>A0A0H4T233_9DELT</name>
<dbReference type="Gene3D" id="3.30.1440.10">
    <property type="match status" value="1"/>
</dbReference>
<evidence type="ECO:0000313" key="9">
    <source>
        <dbReference type="EMBL" id="AKQ00710.1"/>
    </source>
</evidence>
<dbReference type="InterPro" id="IPR002132">
    <property type="entry name" value="Ribosomal_uL5"/>
</dbReference>
<gene>
    <name evidence="5" type="primary">rplE</name>
</gene>
<organism evidence="9">
    <name type="scientific">uncultured delta proteobacterium Rifle_16ft_4_minimus_10129</name>
    <dbReference type="NCBI Taxonomy" id="1665172"/>
    <lineage>
        <taxon>Bacteria</taxon>
        <taxon>Deltaproteobacteria</taxon>
        <taxon>environmental samples</taxon>
    </lineage>
</organism>
<dbReference type="InterPro" id="IPR031310">
    <property type="entry name" value="Ribosomal_uL5_N"/>
</dbReference>
<dbReference type="Pfam" id="PF00281">
    <property type="entry name" value="Ribosomal_L5"/>
    <property type="match status" value="1"/>
</dbReference>
<evidence type="ECO:0000256" key="1">
    <source>
        <dbReference type="ARBA" id="ARBA00008553"/>
    </source>
</evidence>
<keyword evidence="2 5" id="KW-0689">Ribosomal protein</keyword>
<keyword evidence="5" id="KW-0820">tRNA-binding</keyword>
<dbReference type="AlphaFoldDB" id="A0A0H4T233"/>
<evidence type="ECO:0000256" key="4">
    <source>
        <dbReference type="ARBA" id="ARBA00035245"/>
    </source>
</evidence>
<evidence type="ECO:0000256" key="2">
    <source>
        <dbReference type="ARBA" id="ARBA00022980"/>
    </source>
</evidence>
<keyword evidence="5" id="KW-0694">RNA-binding</keyword>
<evidence type="ECO:0000259" key="8">
    <source>
        <dbReference type="Pfam" id="PF00673"/>
    </source>
</evidence>
<dbReference type="FunFam" id="3.30.1440.10:FF:000001">
    <property type="entry name" value="50S ribosomal protein L5"/>
    <property type="match status" value="1"/>
</dbReference>
<dbReference type="GO" id="GO:0003735">
    <property type="term" value="F:structural constituent of ribosome"/>
    <property type="evidence" value="ECO:0007669"/>
    <property type="project" value="InterPro"/>
</dbReference>
<evidence type="ECO:0000256" key="6">
    <source>
        <dbReference type="RuleBase" id="RU003930"/>
    </source>
</evidence>
<accession>A0A0H4T233</accession>
<feature type="domain" description="Large ribosomal subunit protein uL5 C-terminal" evidence="8">
    <location>
        <begin position="85"/>
        <end position="178"/>
    </location>
</feature>
<dbReference type="InterPro" id="IPR020929">
    <property type="entry name" value="Ribosomal_uL5_CS"/>
</dbReference>
<dbReference type="InterPro" id="IPR020930">
    <property type="entry name" value="Ribosomal_uL5_bac-type"/>
</dbReference>
<keyword evidence="5" id="KW-0699">rRNA-binding</keyword>
<evidence type="ECO:0000256" key="5">
    <source>
        <dbReference type="HAMAP-Rule" id="MF_01333"/>
    </source>
</evidence>
<dbReference type="PANTHER" id="PTHR11994">
    <property type="entry name" value="60S RIBOSOMAL PROTEIN L11-RELATED"/>
    <property type="match status" value="1"/>
</dbReference>
<dbReference type="PROSITE" id="PS00358">
    <property type="entry name" value="RIBOSOMAL_L5"/>
    <property type="match status" value="1"/>
</dbReference>
<proteinExistence type="inferred from homology"/>
<evidence type="ECO:0000256" key="3">
    <source>
        <dbReference type="ARBA" id="ARBA00023274"/>
    </source>
</evidence>
<comment type="function">
    <text evidence="5">This is 1 of the proteins that bind and probably mediate the attachment of the 5S RNA into the large ribosomal subunit, where it forms part of the central protuberance. In the 70S ribosome it contacts protein S13 of the 30S subunit (bridge B1b), connecting the 2 subunits; this bridge is implicated in subunit movement. Contacts the P site tRNA; the 5S rRNA and some of its associated proteins might help stabilize positioning of ribosome-bound tRNAs.</text>
</comment>